<organism evidence="1 2">
    <name type="scientific">Mycolicibacterium parafortuitum</name>
    <name type="common">Mycobacterium parafortuitum</name>
    <dbReference type="NCBI Taxonomy" id="39692"/>
    <lineage>
        <taxon>Bacteria</taxon>
        <taxon>Bacillati</taxon>
        <taxon>Actinomycetota</taxon>
        <taxon>Actinomycetes</taxon>
        <taxon>Mycobacteriales</taxon>
        <taxon>Mycobacteriaceae</taxon>
        <taxon>Mycolicibacterium</taxon>
    </lineage>
</organism>
<dbReference type="EMBL" id="JAOXLN010000003">
    <property type="protein sequence ID" value="MDZ5084716.1"/>
    <property type="molecule type" value="Genomic_DNA"/>
</dbReference>
<reference evidence="1 2" key="1">
    <citation type="journal article" date="2021" name="Chemosphere">
        <title>Bioballs carrying a syntrophic Rhodococcus and Mycolicibacterium consortium for simultaneous sorption and biodegradation of fuel oil in contaminated freshwater.</title>
        <authorList>
            <person name="Naloka K."/>
            <person name="Polrit D."/>
            <person name="Muangchinda C."/>
            <person name="Thoetkiattikul H."/>
            <person name="Pinyakong O."/>
        </authorList>
    </citation>
    <scope>NUCLEOTIDE SEQUENCE [LARGE SCALE GENOMIC DNA]</scope>
    <source>
        <strain evidence="1 2">J101</strain>
    </source>
</reference>
<name>A0ACC6MCM9_MYCPF</name>
<comment type="caution">
    <text evidence="1">The sequence shown here is derived from an EMBL/GenBank/DDBJ whole genome shotgun (WGS) entry which is preliminary data.</text>
</comment>
<gene>
    <name evidence="1" type="ORF">OHX15_04885</name>
</gene>
<proteinExistence type="predicted"/>
<dbReference type="Proteomes" id="UP001289645">
    <property type="component" value="Unassembled WGS sequence"/>
</dbReference>
<protein>
    <submittedName>
        <fullName evidence="1">Uncharacterized protein</fullName>
    </submittedName>
</protein>
<accession>A0ACC6MCM9</accession>
<evidence type="ECO:0000313" key="2">
    <source>
        <dbReference type="Proteomes" id="UP001289645"/>
    </source>
</evidence>
<evidence type="ECO:0000313" key="1">
    <source>
        <dbReference type="EMBL" id="MDZ5084716.1"/>
    </source>
</evidence>
<sequence>MAITNSQPQLANLGPLAQLTAGRLPERVSRLVIGLWLYGLSIALMIEGAVGAAPWDVFHVGVARHLPLTLGVIIILTAGAVLAAWIPLRQKPGLGTVLNTVLLGPFADLNLMLLPTPDALVARCGYAIAGVVVCALATALYVGAQLGPGPRDGLMTGLARRTGWPLRRVRTGIEVSVLVTGFVLGGTVGLGTVVFAFAVGPLTQFFLRYLTVPVVAAAESTGAPPARCPARSPASHRAPPLRRRRR</sequence>
<keyword evidence="2" id="KW-1185">Reference proteome</keyword>